<dbReference type="AlphaFoldDB" id="A0A6A6U786"/>
<dbReference type="Proteomes" id="UP000799302">
    <property type="component" value="Unassembled WGS sequence"/>
</dbReference>
<name>A0A6A6U786_9PEZI</name>
<proteinExistence type="predicted"/>
<dbReference type="EMBL" id="MU004237">
    <property type="protein sequence ID" value="KAF2667451.1"/>
    <property type="molecule type" value="Genomic_DNA"/>
</dbReference>
<evidence type="ECO:0000313" key="1">
    <source>
        <dbReference type="EMBL" id="KAF2667451.1"/>
    </source>
</evidence>
<organism evidence="1 2">
    <name type="scientific">Microthyrium microscopicum</name>
    <dbReference type="NCBI Taxonomy" id="703497"/>
    <lineage>
        <taxon>Eukaryota</taxon>
        <taxon>Fungi</taxon>
        <taxon>Dikarya</taxon>
        <taxon>Ascomycota</taxon>
        <taxon>Pezizomycotina</taxon>
        <taxon>Dothideomycetes</taxon>
        <taxon>Dothideomycetes incertae sedis</taxon>
        <taxon>Microthyriales</taxon>
        <taxon>Microthyriaceae</taxon>
        <taxon>Microthyrium</taxon>
    </lineage>
</organism>
<dbReference type="Gene3D" id="2.60.120.260">
    <property type="entry name" value="Galactose-binding domain-like"/>
    <property type="match status" value="1"/>
</dbReference>
<evidence type="ECO:0000313" key="2">
    <source>
        <dbReference type="Proteomes" id="UP000799302"/>
    </source>
</evidence>
<gene>
    <name evidence="1" type="ORF">BT63DRAFT_415019</name>
</gene>
<keyword evidence="2" id="KW-1185">Reference proteome</keyword>
<sequence length="341" mass="36053">MVTLRAPKISGLEVVLQKPFSKYLQVSLPATSTTSTVVRLGYIAFPTVITGSGINAYSYSAYIRNSDPTNGCFADLLFGAVDFGKTYFNNGPNWELIQTTLRLSGPSSVGPRLYFYCPANVAATFSVDNISLLQVPLPTTIQPLATAFSNSAPAVFPPVAPTCGQAIINGGFETGTFGTYTPPAPWSMVASDWMIYSLYTTYKRSGVRAILFQLPSSISAYLAGTLVDAEMTQGSVTVCPNTVYRYDAYLAMLYAAAPPSCQLKLKINGVVVAAGAPVSYSSTRPYVGTTSYYQTGPSETAVKLSIAVSCSNGVVAGGYGIQVGVDDVSFFPVTSASQLPS</sequence>
<protein>
    <submittedName>
        <fullName evidence="1">Uncharacterized protein</fullName>
    </submittedName>
</protein>
<accession>A0A6A6U786</accession>
<reference evidence="1" key="1">
    <citation type="journal article" date="2020" name="Stud. Mycol.">
        <title>101 Dothideomycetes genomes: a test case for predicting lifestyles and emergence of pathogens.</title>
        <authorList>
            <person name="Haridas S."/>
            <person name="Albert R."/>
            <person name="Binder M."/>
            <person name="Bloem J."/>
            <person name="Labutti K."/>
            <person name="Salamov A."/>
            <person name="Andreopoulos B."/>
            <person name="Baker S."/>
            <person name="Barry K."/>
            <person name="Bills G."/>
            <person name="Bluhm B."/>
            <person name="Cannon C."/>
            <person name="Castanera R."/>
            <person name="Culley D."/>
            <person name="Daum C."/>
            <person name="Ezra D."/>
            <person name="Gonzalez J."/>
            <person name="Henrissat B."/>
            <person name="Kuo A."/>
            <person name="Liang C."/>
            <person name="Lipzen A."/>
            <person name="Lutzoni F."/>
            <person name="Magnuson J."/>
            <person name="Mondo S."/>
            <person name="Nolan M."/>
            <person name="Ohm R."/>
            <person name="Pangilinan J."/>
            <person name="Park H.-J."/>
            <person name="Ramirez L."/>
            <person name="Alfaro M."/>
            <person name="Sun H."/>
            <person name="Tritt A."/>
            <person name="Yoshinaga Y."/>
            <person name="Zwiers L.-H."/>
            <person name="Turgeon B."/>
            <person name="Goodwin S."/>
            <person name="Spatafora J."/>
            <person name="Crous P."/>
            <person name="Grigoriev I."/>
        </authorList>
    </citation>
    <scope>NUCLEOTIDE SEQUENCE</scope>
    <source>
        <strain evidence="1">CBS 115976</strain>
    </source>
</reference>